<dbReference type="CDD" id="cd05276">
    <property type="entry name" value="p53_inducible_oxidoreductase"/>
    <property type="match status" value="1"/>
</dbReference>
<dbReference type="InterPro" id="IPR014189">
    <property type="entry name" value="Quinone_OxRdtase_PIG3"/>
</dbReference>
<dbReference type="InterPro" id="IPR013149">
    <property type="entry name" value="ADH-like_C"/>
</dbReference>
<accession>A0A916X1Z7</accession>
<evidence type="ECO:0000313" key="6">
    <source>
        <dbReference type="Proteomes" id="UP000621454"/>
    </source>
</evidence>
<dbReference type="InterPro" id="IPR013154">
    <property type="entry name" value="ADH-like_N"/>
</dbReference>
<reference evidence="5" key="1">
    <citation type="journal article" date="2014" name="Int. J. Syst. Evol. Microbiol.">
        <title>Complete genome sequence of Corynebacterium casei LMG S-19264T (=DSM 44701T), isolated from a smear-ripened cheese.</title>
        <authorList>
            <consortium name="US DOE Joint Genome Institute (JGI-PGF)"/>
            <person name="Walter F."/>
            <person name="Albersmeier A."/>
            <person name="Kalinowski J."/>
            <person name="Ruckert C."/>
        </authorList>
    </citation>
    <scope>NUCLEOTIDE SEQUENCE</scope>
    <source>
        <strain evidence="5">CGMCC 1.12827</strain>
    </source>
</reference>
<dbReference type="PANTHER" id="PTHR48106">
    <property type="entry name" value="QUINONE OXIDOREDUCTASE PIG3-RELATED"/>
    <property type="match status" value="1"/>
</dbReference>
<sequence length="324" mass="33983">MRAVVQSEAGGTDTLRIDTVDTPEPSPTEVQIKVAAAGLNRADIMQRQGFYPPPPGTSDILGMEVSGTISKLGSDVESWALGDEVCALLPGGGYAEYVTVDAGLVMPLPAGVDLITAASLPEVSCTVFSNLYMTADLQFDELVLIHGGTSGIGSHAIQVAKSHGSRVATTARTADKLEFCRELGADILINYAEEDFAETLAPHGADVILDIIGAKYLSRNVSTLAVGGRLVIIGMQGGTKGELNIAELLTKRASVAATNLRGRPLPGPDGKREIVSATVDFTWPKIGNGDIRPIVDRTFDITEVAAAHDYLDSGQAIGKVLLTL</sequence>
<dbReference type="SUPFAM" id="SSF50129">
    <property type="entry name" value="GroES-like"/>
    <property type="match status" value="1"/>
</dbReference>
<dbReference type="SUPFAM" id="SSF51735">
    <property type="entry name" value="NAD(P)-binding Rossmann-fold domains"/>
    <property type="match status" value="1"/>
</dbReference>
<gene>
    <name evidence="5" type="ORF">GCM10011489_38670</name>
</gene>
<comment type="caution">
    <text evidence="5">The sequence shown here is derived from an EMBL/GenBank/DDBJ whole genome shotgun (WGS) entry which is preliminary data.</text>
</comment>
<dbReference type="Gene3D" id="3.90.180.10">
    <property type="entry name" value="Medium-chain alcohol dehydrogenases, catalytic domain"/>
    <property type="match status" value="1"/>
</dbReference>
<evidence type="ECO:0000259" key="4">
    <source>
        <dbReference type="SMART" id="SM00829"/>
    </source>
</evidence>
<organism evidence="5 6">
    <name type="scientific">Gordonia jinhuaensis</name>
    <dbReference type="NCBI Taxonomy" id="1517702"/>
    <lineage>
        <taxon>Bacteria</taxon>
        <taxon>Bacillati</taxon>
        <taxon>Actinomycetota</taxon>
        <taxon>Actinomycetes</taxon>
        <taxon>Mycobacteriales</taxon>
        <taxon>Gordoniaceae</taxon>
        <taxon>Gordonia</taxon>
    </lineage>
</organism>
<name>A0A916X1Z7_9ACTN</name>
<feature type="region of interest" description="Disordered" evidence="3">
    <location>
        <begin position="1"/>
        <end position="26"/>
    </location>
</feature>
<proteinExistence type="predicted"/>
<dbReference type="Pfam" id="PF00107">
    <property type="entry name" value="ADH_zinc_N"/>
    <property type="match status" value="1"/>
</dbReference>
<dbReference type="InterPro" id="IPR011032">
    <property type="entry name" value="GroES-like_sf"/>
</dbReference>
<dbReference type="InterPro" id="IPR036291">
    <property type="entry name" value="NAD(P)-bd_dom_sf"/>
</dbReference>
<keyword evidence="1" id="KW-0521">NADP</keyword>
<dbReference type="Pfam" id="PF08240">
    <property type="entry name" value="ADH_N"/>
    <property type="match status" value="1"/>
</dbReference>
<dbReference type="EMBL" id="BMGC01000062">
    <property type="protein sequence ID" value="GGB47725.1"/>
    <property type="molecule type" value="Genomic_DNA"/>
</dbReference>
<dbReference type="GO" id="GO:0016651">
    <property type="term" value="F:oxidoreductase activity, acting on NAD(P)H"/>
    <property type="evidence" value="ECO:0007669"/>
    <property type="project" value="TreeGrafter"/>
</dbReference>
<dbReference type="Gene3D" id="3.40.50.720">
    <property type="entry name" value="NAD(P)-binding Rossmann-like Domain"/>
    <property type="match status" value="1"/>
</dbReference>
<keyword evidence="6" id="KW-1185">Reference proteome</keyword>
<dbReference type="SMART" id="SM00829">
    <property type="entry name" value="PKS_ER"/>
    <property type="match status" value="1"/>
</dbReference>
<evidence type="ECO:0000313" key="5">
    <source>
        <dbReference type="EMBL" id="GGB47725.1"/>
    </source>
</evidence>
<evidence type="ECO:0000256" key="1">
    <source>
        <dbReference type="ARBA" id="ARBA00022857"/>
    </source>
</evidence>
<dbReference type="PANTHER" id="PTHR48106:SF8">
    <property type="entry name" value="OS02G0805600 PROTEIN"/>
    <property type="match status" value="1"/>
</dbReference>
<keyword evidence="2" id="KW-0560">Oxidoreductase</keyword>
<reference evidence="5" key="2">
    <citation type="submission" date="2020-09" db="EMBL/GenBank/DDBJ databases">
        <authorList>
            <person name="Sun Q."/>
            <person name="Zhou Y."/>
        </authorList>
    </citation>
    <scope>NUCLEOTIDE SEQUENCE</scope>
    <source>
        <strain evidence="5">CGMCC 1.12827</strain>
    </source>
</reference>
<evidence type="ECO:0000256" key="3">
    <source>
        <dbReference type="SAM" id="MobiDB-lite"/>
    </source>
</evidence>
<dbReference type="RefSeq" id="WP_188588883.1">
    <property type="nucleotide sequence ID" value="NZ_BMGC01000062.1"/>
</dbReference>
<protein>
    <submittedName>
        <fullName evidence="5">NAD(P)H quinone oxidoreductase</fullName>
    </submittedName>
</protein>
<dbReference type="InterPro" id="IPR020843">
    <property type="entry name" value="ER"/>
</dbReference>
<evidence type="ECO:0000256" key="2">
    <source>
        <dbReference type="ARBA" id="ARBA00023002"/>
    </source>
</evidence>
<dbReference type="NCBIfam" id="TIGR02824">
    <property type="entry name" value="quinone_pig3"/>
    <property type="match status" value="1"/>
</dbReference>
<dbReference type="AlphaFoldDB" id="A0A916X1Z7"/>
<dbReference type="Proteomes" id="UP000621454">
    <property type="component" value="Unassembled WGS sequence"/>
</dbReference>
<feature type="domain" description="Enoyl reductase (ER)" evidence="4">
    <location>
        <begin position="10"/>
        <end position="322"/>
    </location>
</feature>
<dbReference type="GO" id="GO:0070402">
    <property type="term" value="F:NADPH binding"/>
    <property type="evidence" value="ECO:0007669"/>
    <property type="project" value="TreeGrafter"/>
</dbReference>